<gene>
    <name evidence="1" type="primary">ubiK</name>
    <name evidence="2" type="ORF">H9L17_10015</name>
</gene>
<evidence type="ECO:0000256" key="1">
    <source>
        <dbReference type="HAMAP-Rule" id="MF_02216"/>
    </source>
</evidence>
<accession>A0A7G9QXW9</accession>
<dbReference type="KEGG" id="tbv:H9L17_10015"/>
<dbReference type="UniPathway" id="UPA00232"/>
<dbReference type="InterPro" id="IPR007475">
    <property type="entry name" value="UbiK"/>
</dbReference>
<name>A0A7G9QXW9_9GAMM</name>
<keyword evidence="1" id="KW-0831">Ubiquinone biosynthesis</keyword>
<dbReference type="RefSeq" id="WP_187571933.1">
    <property type="nucleotide sequence ID" value="NZ_CP060711.1"/>
</dbReference>
<dbReference type="GO" id="GO:0006744">
    <property type="term" value="P:ubiquinone biosynthetic process"/>
    <property type="evidence" value="ECO:0007669"/>
    <property type="project" value="UniProtKB-UniRule"/>
</dbReference>
<evidence type="ECO:0000313" key="3">
    <source>
        <dbReference type="Proteomes" id="UP000515977"/>
    </source>
</evidence>
<keyword evidence="1" id="KW-0963">Cytoplasm</keyword>
<dbReference type="PANTHER" id="PTHR38040:SF1">
    <property type="entry name" value="UBIQUINONE BIOSYNTHESIS ACCESSORY FACTOR UBIK"/>
    <property type="match status" value="1"/>
</dbReference>
<dbReference type="Proteomes" id="UP000515977">
    <property type="component" value="Chromosome"/>
</dbReference>
<comment type="function">
    <text evidence="1">Required for efficient ubiquinone (coenzyme Q) biosynthesis. UbiK is probably an accessory factor of Ubi enzymes and facilitates ubiquinone biosynthesis by acting as an assembly factor, a targeting factor, or both.</text>
</comment>
<reference evidence="2 3" key="1">
    <citation type="submission" date="2020-08" db="EMBL/GenBank/DDBJ databases">
        <title>Genome sequence of Thermomonas brevis KACC 16975T.</title>
        <authorList>
            <person name="Hyun D.-W."/>
            <person name="Bae J.-W."/>
        </authorList>
    </citation>
    <scope>NUCLEOTIDE SEQUENCE [LARGE SCALE GENOMIC DNA]</scope>
    <source>
        <strain evidence="2 3">KACC 16975</strain>
    </source>
</reference>
<dbReference type="PANTHER" id="PTHR38040">
    <property type="entry name" value="UBIQUINONE BIOSYNTHESIS ACCESSORY FACTOR UBIK"/>
    <property type="match status" value="1"/>
</dbReference>
<dbReference type="AlphaFoldDB" id="A0A7G9QXW9"/>
<proteinExistence type="inferred from homology"/>
<dbReference type="HAMAP" id="MF_02216">
    <property type="entry name" value="UbiK"/>
    <property type="match status" value="1"/>
</dbReference>
<protein>
    <recommendedName>
        <fullName evidence="1">Ubiquinone biosynthesis accessory factor UbiK</fullName>
    </recommendedName>
</protein>
<sequence>MIDLAQLDELARRLSSLVPPGLREGREELQQNFKSVLQAGLGKLDLVTREEFDVQRAVLARTREKLEALERQLAELADATTGNDAPRH</sequence>
<keyword evidence="1" id="KW-0175">Coiled coil</keyword>
<keyword evidence="3" id="KW-1185">Reference proteome</keyword>
<comment type="similarity">
    <text evidence="1">Belongs to the UbiK family.</text>
</comment>
<dbReference type="NCBIfam" id="NF047835">
    <property type="entry name" value="UbiqAccUbiK"/>
    <property type="match status" value="1"/>
</dbReference>
<dbReference type="GO" id="GO:0005829">
    <property type="term" value="C:cytosol"/>
    <property type="evidence" value="ECO:0007669"/>
    <property type="project" value="TreeGrafter"/>
</dbReference>
<comment type="pathway">
    <text evidence="1">Cofactor biosynthesis; ubiquinone biosynthesis.</text>
</comment>
<comment type="subcellular location">
    <subcellularLocation>
        <location evidence="1">Cytoplasm</location>
    </subcellularLocation>
</comment>
<feature type="coiled-coil region" evidence="1">
    <location>
        <begin position="52"/>
        <end position="79"/>
    </location>
</feature>
<organism evidence="2 3">
    <name type="scientific">Thermomonas brevis</name>
    <dbReference type="NCBI Taxonomy" id="215691"/>
    <lineage>
        <taxon>Bacteria</taxon>
        <taxon>Pseudomonadati</taxon>
        <taxon>Pseudomonadota</taxon>
        <taxon>Gammaproteobacteria</taxon>
        <taxon>Lysobacterales</taxon>
        <taxon>Lysobacteraceae</taxon>
        <taxon>Thermomonas</taxon>
    </lineage>
</organism>
<dbReference type="EMBL" id="CP060711">
    <property type="protein sequence ID" value="QNN48194.1"/>
    <property type="molecule type" value="Genomic_DNA"/>
</dbReference>
<evidence type="ECO:0000313" key="2">
    <source>
        <dbReference type="EMBL" id="QNN48194.1"/>
    </source>
</evidence>
<dbReference type="Pfam" id="PF04380">
    <property type="entry name" value="BMFP"/>
    <property type="match status" value="1"/>
</dbReference>